<dbReference type="Proteomes" id="UP000808349">
    <property type="component" value="Unassembled WGS sequence"/>
</dbReference>
<evidence type="ECO:0000313" key="2">
    <source>
        <dbReference type="Proteomes" id="UP000808349"/>
    </source>
</evidence>
<reference evidence="1 2" key="1">
    <citation type="submission" date="2020-10" db="EMBL/GenBank/DDBJ databases">
        <title>Connecting structure to function with the recovery of over 1000 high-quality activated sludge metagenome-assembled genomes encoding full-length rRNA genes using long-read sequencing.</title>
        <authorList>
            <person name="Singleton C.M."/>
            <person name="Petriglieri F."/>
            <person name="Kristensen J.M."/>
            <person name="Kirkegaard R.H."/>
            <person name="Michaelsen T.Y."/>
            <person name="Andersen M.H."/>
            <person name="Karst S.M."/>
            <person name="Dueholm M.S."/>
            <person name="Nielsen P.H."/>
            <person name="Albertsen M."/>
        </authorList>
    </citation>
    <scope>NUCLEOTIDE SEQUENCE [LARGE SCALE GENOMIC DNA]</scope>
    <source>
        <strain evidence="1">Ribe_18-Q3-R11-54_BAT3C.373</strain>
    </source>
</reference>
<accession>A0A9D7XEF2</accession>
<evidence type="ECO:0000313" key="1">
    <source>
        <dbReference type="EMBL" id="MBK9719019.1"/>
    </source>
</evidence>
<dbReference type="EMBL" id="JADKFW010000014">
    <property type="protein sequence ID" value="MBK9719019.1"/>
    <property type="molecule type" value="Genomic_DNA"/>
</dbReference>
<comment type="caution">
    <text evidence="1">The sequence shown here is derived from an EMBL/GenBank/DDBJ whole genome shotgun (WGS) entry which is preliminary data.</text>
</comment>
<dbReference type="PANTHER" id="PTHR35792:SF2">
    <property type="entry name" value="GENERAL STRESS PROTEIN"/>
    <property type="match status" value="1"/>
</dbReference>
<dbReference type="AlphaFoldDB" id="A0A9D7XEF2"/>
<dbReference type="Pfam" id="PF12732">
    <property type="entry name" value="YtxH"/>
    <property type="match status" value="1"/>
</dbReference>
<proteinExistence type="predicted"/>
<dbReference type="PANTHER" id="PTHR35792">
    <property type="entry name" value="GENERAL STRESS PROTEIN"/>
    <property type="match status" value="1"/>
</dbReference>
<gene>
    <name evidence="1" type="ORF">IPO85_16190</name>
</gene>
<dbReference type="InterPro" id="IPR052928">
    <property type="entry name" value="Desiccation-related_membrane"/>
</dbReference>
<sequence>MSTSKVLLGALAGIALGALAGLLLAPESGSQTRKKIKDKGNSYVDEYRTKFEDFLETLTEKFEGVKKDAKDFAENGKAKFEDAKKEARYASSDGKQIVS</sequence>
<protein>
    <submittedName>
        <fullName evidence="1">YtxH domain-containing protein</fullName>
    </submittedName>
</protein>
<name>A0A9D7XEF2_9BACT</name>
<organism evidence="1 2">
    <name type="scientific">Candidatus Defluviibacterium haderslevense</name>
    <dbReference type="NCBI Taxonomy" id="2981993"/>
    <lineage>
        <taxon>Bacteria</taxon>
        <taxon>Pseudomonadati</taxon>
        <taxon>Bacteroidota</taxon>
        <taxon>Saprospiria</taxon>
        <taxon>Saprospirales</taxon>
        <taxon>Saprospiraceae</taxon>
        <taxon>Candidatus Defluviibacterium</taxon>
    </lineage>
</organism>
<dbReference type="InterPro" id="IPR024623">
    <property type="entry name" value="YtxH"/>
</dbReference>